<name>A0A401Z5R6_9ACTN</name>
<accession>A0A401Z5R6</accession>
<organism evidence="1 2">
    <name type="scientific">Embleya hyalina</name>
    <dbReference type="NCBI Taxonomy" id="516124"/>
    <lineage>
        <taxon>Bacteria</taxon>
        <taxon>Bacillati</taxon>
        <taxon>Actinomycetota</taxon>
        <taxon>Actinomycetes</taxon>
        <taxon>Kitasatosporales</taxon>
        <taxon>Streptomycetaceae</taxon>
        <taxon>Embleya</taxon>
    </lineage>
</organism>
<dbReference type="AlphaFoldDB" id="A0A401Z5R6"/>
<proteinExistence type="predicted"/>
<reference evidence="1 2" key="1">
    <citation type="submission" date="2018-12" db="EMBL/GenBank/DDBJ databases">
        <title>Draft genome sequence of Embleya hyalina NBRC 13850T.</title>
        <authorList>
            <person name="Komaki H."/>
            <person name="Hosoyama A."/>
            <person name="Kimura A."/>
            <person name="Ichikawa N."/>
            <person name="Tamura T."/>
        </authorList>
    </citation>
    <scope>NUCLEOTIDE SEQUENCE [LARGE SCALE GENOMIC DNA]</scope>
    <source>
        <strain evidence="1 2">NBRC 13850</strain>
    </source>
</reference>
<keyword evidence="2" id="KW-1185">Reference proteome</keyword>
<protein>
    <submittedName>
        <fullName evidence="1">Uncharacterized protein</fullName>
    </submittedName>
</protein>
<dbReference type="EMBL" id="BIFH01000059">
    <property type="protein sequence ID" value="GCE02191.1"/>
    <property type="molecule type" value="Genomic_DNA"/>
</dbReference>
<sequence>MGPDNKVYRSHTAALNGGCTPIATDLRDFLDCVLAFFSVTIRTNATQDERASGCGTHSVGGAGREFVGMRTGSRCDAIQG</sequence>
<evidence type="ECO:0000313" key="2">
    <source>
        <dbReference type="Proteomes" id="UP000286931"/>
    </source>
</evidence>
<comment type="caution">
    <text evidence="1">The sequence shown here is derived from an EMBL/GenBank/DDBJ whole genome shotgun (WGS) entry which is preliminary data.</text>
</comment>
<dbReference type="Proteomes" id="UP000286931">
    <property type="component" value="Unassembled WGS sequence"/>
</dbReference>
<evidence type="ECO:0000313" key="1">
    <source>
        <dbReference type="EMBL" id="GCE02191.1"/>
    </source>
</evidence>
<gene>
    <name evidence="1" type="ORF">EHYA_09968</name>
</gene>